<organism evidence="1 2">
    <name type="scientific">Sistotremastrum niveocremeum HHB9708</name>
    <dbReference type="NCBI Taxonomy" id="1314777"/>
    <lineage>
        <taxon>Eukaryota</taxon>
        <taxon>Fungi</taxon>
        <taxon>Dikarya</taxon>
        <taxon>Basidiomycota</taxon>
        <taxon>Agaricomycotina</taxon>
        <taxon>Agaricomycetes</taxon>
        <taxon>Sistotremastrales</taxon>
        <taxon>Sistotremastraceae</taxon>
        <taxon>Sertulicium</taxon>
        <taxon>Sertulicium niveocremeum</taxon>
    </lineage>
</organism>
<evidence type="ECO:0008006" key="3">
    <source>
        <dbReference type="Google" id="ProtNLM"/>
    </source>
</evidence>
<name>A0A164NAN8_9AGAM</name>
<protein>
    <recommendedName>
        <fullName evidence="3">F-box domain-containing protein</fullName>
    </recommendedName>
</protein>
<gene>
    <name evidence="1" type="ORF">SISNIDRAFT_490983</name>
</gene>
<dbReference type="OrthoDB" id="3188866at2759"/>
<dbReference type="EMBL" id="KV419448">
    <property type="protein sequence ID" value="KZS87522.1"/>
    <property type="molecule type" value="Genomic_DNA"/>
</dbReference>
<evidence type="ECO:0000313" key="2">
    <source>
        <dbReference type="Proteomes" id="UP000076722"/>
    </source>
</evidence>
<reference evidence="1 2" key="1">
    <citation type="journal article" date="2016" name="Mol. Biol. Evol.">
        <title>Comparative Genomics of Early-Diverging Mushroom-Forming Fungi Provides Insights into the Origins of Lignocellulose Decay Capabilities.</title>
        <authorList>
            <person name="Nagy L.G."/>
            <person name="Riley R."/>
            <person name="Tritt A."/>
            <person name="Adam C."/>
            <person name="Daum C."/>
            <person name="Floudas D."/>
            <person name="Sun H."/>
            <person name="Yadav J.S."/>
            <person name="Pangilinan J."/>
            <person name="Larsson K.H."/>
            <person name="Matsuura K."/>
            <person name="Barry K."/>
            <person name="Labutti K."/>
            <person name="Kuo R."/>
            <person name="Ohm R.A."/>
            <person name="Bhattacharya S.S."/>
            <person name="Shirouzu T."/>
            <person name="Yoshinaga Y."/>
            <person name="Martin F.M."/>
            <person name="Grigoriev I.V."/>
            <person name="Hibbett D.S."/>
        </authorList>
    </citation>
    <scope>NUCLEOTIDE SEQUENCE [LARGE SCALE GENOMIC DNA]</scope>
    <source>
        <strain evidence="1 2">HHB9708</strain>
    </source>
</reference>
<dbReference type="Proteomes" id="UP000076722">
    <property type="component" value="Unassembled WGS sequence"/>
</dbReference>
<dbReference type="AlphaFoldDB" id="A0A164NAN8"/>
<evidence type="ECO:0000313" key="1">
    <source>
        <dbReference type="EMBL" id="KZS87522.1"/>
    </source>
</evidence>
<keyword evidence="2" id="KW-1185">Reference proteome</keyword>
<proteinExistence type="predicted"/>
<accession>A0A164NAN8</accession>
<sequence length="404" mass="46487">MPPDAASPEVPLTVASSSQSLFTTSTPQLFPELYRMIVEFLVDSKDDPKVINKALCSLARTSRTWQTEAERVLYRTITFPHGERYASRINRVLNDRAAEYVEHLSIKSLNIPIERIRLTRSSTQLPFHRMRKLKSLTLPDTRTHVSALRPLLKLVNDTLPRDILREFSAPLLILTSKELHFLRKQTRLLELHTTRIPQDLALMHKFVPLLQSVTIKGEKMKHSILLFNFRPIVSLRFDLQFCHRLDATDVLPQNCIKVLMLSSCSAPAARILDFLDLRIKDCPHVRYLSFYLNLGRESHQISTTLVLEPLINKLEQLRALEAVQIHFEHPLMSRAAITRFFQSQTSRRLRSVLLVLQPSNTAAGPVELRQEIEGQPGWITLGNANEAEWSENWKRRARDDGPVF</sequence>